<gene>
    <name evidence="1" type="ORF">J34TS1_28080</name>
</gene>
<dbReference type="AlphaFoldDB" id="A0A920CT33"/>
<protein>
    <recommendedName>
        <fullName evidence="3">EF2563 family selenium-dependent molybdenum hydroxylase system protein</fullName>
    </recommendedName>
</protein>
<dbReference type="RefSeq" id="WP_212978770.1">
    <property type="nucleotide sequence ID" value="NZ_AP025343.1"/>
</dbReference>
<evidence type="ECO:0008006" key="3">
    <source>
        <dbReference type="Google" id="ProtNLM"/>
    </source>
</evidence>
<evidence type="ECO:0000313" key="2">
    <source>
        <dbReference type="Proteomes" id="UP000682811"/>
    </source>
</evidence>
<dbReference type="EMBL" id="BORT01000011">
    <property type="protein sequence ID" value="GIO48043.1"/>
    <property type="molecule type" value="Genomic_DNA"/>
</dbReference>
<proteinExistence type="predicted"/>
<dbReference type="Proteomes" id="UP000682811">
    <property type="component" value="Unassembled WGS sequence"/>
</dbReference>
<dbReference type="NCBIfam" id="TIGR03309">
    <property type="entry name" value="matur_yqeB"/>
    <property type="match status" value="1"/>
</dbReference>
<name>A0A920CT33_9BACL</name>
<evidence type="ECO:0000313" key="1">
    <source>
        <dbReference type="EMBL" id="GIO48043.1"/>
    </source>
</evidence>
<reference evidence="1 2" key="1">
    <citation type="submission" date="2021-03" db="EMBL/GenBank/DDBJ databases">
        <title>Antimicrobial resistance genes in bacteria isolated from Japanese honey, and their potential for conferring macrolide and lincosamide resistance in the American foulbrood pathogen Paenibacillus larvae.</title>
        <authorList>
            <person name="Okamoto M."/>
            <person name="Kumagai M."/>
            <person name="Kanamori H."/>
            <person name="Takamatsu D."/>
        </authorList>
    </citation>
    <scope>NUCLEOTIDE SEQUENCE [LARGE SCALE GENOMIC DNA]</scope>
    <source>
        <strain evidence="1 2">J34TS1</strain>
    </source>
</reference>
<accession>A0A920CT33</accession>
<dbReference type="InterPro" id="IPR017695">
    <property type="entry name" value="Se-dep_Mo_hydrolase_YqeB"/>
</dbReference>
<comment type="caution">
    <text evidence="1">The sequence shown here is derived from an EMBL/GenBank/DDBJ whole genome shotgun (WGS) entry which is preliminary data.</text>
</comment>
<keyword evidence="2" id="KW-1185">Reference proteome</keyword>
<sequence length="269" mass="27999">MGKITETIVAVRGGGDLATGVIQKLVRAGFKVAVLETAEPLMIRRTVALGTAVINQSATVEDMTAVLANPAEAGDVWAKGQVPVLVDPEGLSLQLLQPQIVVDAIIAKKNLGTTKAMAPVTIALGPGFNAPSDVDVVIETMRGHSLGKLIFNGSSLPNTGTPGLIEGKDKERVIHAPASGIVIHKRAIGDQVAEGEILFTIDEQPVRSTLSGTLRGLIAEGTKVAAGLKVADIDPRSHVDCWSISDKARALGGAVLEAALFVGRQKNLF</sequence>
<organism evidence="1 2">
    <name type="scientific">Paenibacillus azoreducens</name>
    <dbReference type="NCBI Taxonomy" id="116718"/>
    <lineage>
        <taxon>Bacteria</taxon>
        <taxon>Bacillati</taxon>
        <taxon>Bacillota</taxon>
        <taxon>Bacilli</taxon>
        <taxon>Bacillales</taxon>
        <taxon>Paenibacillaceae</taxon>
        <taxon>Paenibacillus</taxon>
    </lineage>
</organism>